<gene>
    <name evidence="4" type="ORF">CON36_35380</name>
</gene>
<dbReference type="Proteomes" id="UP000219922">
    <property type="component" value="Unassembled WGS sequence"/>
</dbReference>
<dbReference type="InterPro" id="IPR001034">
    <property type="entry name" value="DeoR_HTH"/>
</dbReference>
<dbReference type="InterPro" id="IPR036390">
    <property type="entry name" value="WH_DNA-bd_sf"/>
</dbReference>
<evidence type="ECO:0000259" key="3">
    <source>
        <dbReference type="Pfam" id="PF08220"/>
    </source>
</evidence>
<sequence>MSHQKQRQILRIKSIYIFLKQLGMSKTSHLATEFGCTKKTIQNDMRILQENNRVKCVKPGIWKAI</sequence>
<proteinExistence type="predicted"/>
<accession>A0A9X6SS14</accession>
<name>A0A9X6SS14_BACCE</name>
<evidence type="ECO:0000313" key="4">
    <source>
        <dbReference type="EMBL" id="PDZ94138.1"/>
    </source>
</evidence>
<keyword evidence="2" id="KW-0804">Transcription</keyword>
<evidence type="ECO:0000313" key="5">
    <source>
        <dbReference type="Proteomes" id="UP000219922"/>
    </source>
</evidence>
<dbReference type="InterPro" id="IPR036388">
    <property type="entry name" value="WH-like_DNA-bd_sf"/>
</dbReference>
<dbReference type="Gene3D" id="1.10.10.10">
    <property type="entry name" value="Winged helix-like DNA-binding domain superfamily/Winged helix DNA-binding domain"/>
    <property type="match status" value="1"/>
</dbReference>
<feature type="domain" description="HTH deoR-type" evidence="3">
    <location>
        <begin position="11"/>
        <end position="53"/>
    </location>
</feature>
<dbReference type="RefSeq" id="WP_098007269.1">
    <property type="nucleotide sequence ID" value="NZ_NUJB01000045.1"/>
</dbReference>
<evidence type="ECO:0000256" key="2">
    <source>
        <dbReference type="ARBA" id="ARBA00023163"/>
    </source>
</evidence>
<protein>
    <submittedName>
        <fullName evidence="4">Alkaline phosphatase</fullName>
    </submittedName>
</protein>
<dbReference type="GO" id="GO:0003700">
    <property type="term" value="F:DNA-binding transcription factor activity"/>
    <property type="evidence" value="ECO:0007669"/>
    <property type="project" value="InterPro"/>
</dbReference>
<organism evidence="4 5">
    <name type="scientific">Bacillus cereus</name>
    <dbReference type="NCBI Taxonomy" id="1396"/>
    <lineage>
        <taxon>Bacteria</taxon>
        <taxon>Bacillati</taxon>
        <taxon>Bacillota</taxon>
        <taxon>Bacilli</taxon>
        <taxon>Bacillales</taxon>
        <taxon>Bacillaceae</taxon>
        <taxon>Bacillus</taxon>
        <taxon>Bacillus cereus group</taxon>
    </lineage>
</organism>
<keyword evidence="1" id="KW-0805">Transcription regulation</keyword>
<reference evidence="4 5" key="1">
    <citation type="submission" date="2017-09" db="EMBL/GenBank/DDBJ databases">
        <title>Large-scale bioinformatics analysis of Bacillus genomes uncovers conserved roles of natural products in bacterial physiology.</title>
        <authorList>
            <consortium name="Agbiome Team Llc"/>
            <person name="Bleich R.M."/>
            <person name="Grubbs K.J."/>
            <person name="Santa Maria K.C."/>
            <person name="Allen S.E."/>
            <person name="Farag S."/>
            <person name="Shank E.A."/>
            <person name="Bowers A."/>
        </authorList>
    </citation>
    <scope>NUCLEOTIDE SEQUENCE [LARGE SCALE GENOMIC DNA]</scope>
    <source>
        <strain evidence="4 5">AFS092789</strain>
    </source>
</reference>
<dbReference type="Pfam" id="PF08220">
    <property type="entry name" value="HTH_DeoR"/>
    <property type="match status" value="1"/>
</dbReference>
<comment type="caution">
    <text evidence="4">The sequence shown here is derived from an EMBL/GenBank/DDBJ whole genome shotgun (WGS) entry which is preliminary data.</text>
</comment>
<dbReference type="AlphaFoldDB" id="A0A9X6SS14"/>
<dbReference type="EMBL" id="NVMX01000252">
    <property type="protein sequence ID" value="PDZ94138.1"/>
    <property type="molecule type" value="Genomic_DNA"/>
</dbReference>
<evidence type="ECO:0000256" key="1">
    <source>
        <dbReference type="ARBA" id="ARBA00023015"/>
    </source>
</evidence>
<dbReference type="SUPFAM" id="SSF46785">
    <property type="entry name" value="Winged helix' DNA-binding domain"/>
    <property type="match status" value="1"/>
</dbReference>